<dbReference type="VEuPathDB" id="AmoebaDB:DDB_G0293340"/>
<proteinExistence type="predicted"/>
<dbReference type="SMR" id="Q54BY9"/>
<dbReference type="HOGENOM" id="CLU_411873_0_0_1"/>
<dbReference type="PROSITE" id="PS50010">
    <property type="entry name" value="DH_2"/>
    <property type="match status" value="1"/>
</dbReference>
<gene>
    <name evidence="5" type="primary">gxcKK</name>
    <name evidence="5" type="ORF">DDB_G0293340</name>
</gene>
<dbReference type="Pfam" id="PF00621">
    <property type="entry name" value="RhoGEF"/>
    <property type="match status" value="1"/>
</dbReference>
<dbReference type="FunFam" id="1.20.900.10:FF:000096">
    <property type="entry name" value="Uncharacterized protein"/>
    <property type="match status" value="1"/>
</dbReference>
<dbReference type="CDD" id="cd00160">
    <property type="entry name" value="RhoGEF"/>
    <property type="match status" value="1"/>
</dbReference>
<dbReference type="SMART" id="SM00325">
    <property type="entry name" value="RhoGEF"/>
    <property type="match status" value="1"/>
</dbReference>
<keyword evidence="1" id="KW-0175">Coiled coil</keyword>
<sequence>MIFLFKTSNKYFYLLGVGGSCFLGFVFLYFLKKSYNNKNNKFIESDNNNKNNFEKEEKEMSQQLIEIRKKINDYSKLKYPTKQGILFKKSRYLKEWRNRFFVIEEDILYYFDIEKGNNSNKPIGTPLGIFNLLNCSFTLITNEKRSPLVFKIQEENGTNKDYKNCLISCESAEEFNQWFQLLPQIKQTMDRKKDLVIKLQALSRKKLQQKKYQQLKESALTIQRFYHLYEGERKLARFIFNVIKVQSYARCFIDRMRYKKIKEEIMVIQSHFQVIKAKNRLEKEFMRRRIAQELLSTEKSYVYNLKLIIDIFIRPLINFNSIEQRVLSVSEISGVFGNWERLYKINSDLLVLIQCKLDNWSIDQTIGDLFIENTDSLFEYTPYVTNYDHSRKLLAKLTSGNTNFRNFLDAAQRDKRSKYLDISSFLIQPIQRLPRYELLLRDLLKSTSTLHKDHKYLSKGIVKIKEITMYVNDQQKERENLSQVIQIQKELIMDNIKLSFSSATRLIREGEIKVSKKKTWNYMYLFNSQLVIIQKKDDKKLVKEVIQLEQLGIRDDNSSSSNTITNDSGTDLLNNSSNNLLLLSSTISSPDLSSSGTNAINTSSQALPIGTIGNKFKLIISSKTEISLYFDTPEEKNNWFADIAITLNRLETQKKNFEKSINLQTIN</sequence>
<dbReference type="SUPFAM" id="SSF52540">
    <property type="entry name" value="P-loop containing nucleoside triphosphate hydrolases"/>
    <property type="match status" value="1"/>
</dbReference>
<feature type="domain" description="PH" evidence="3">
    <location>
        <begin position="505"/>
        <end position="648"/>
    </location>
</feature>
<dbReference type="PROSITE" id="PS50003">
    <property type="entry name" value="PH_DOMAIN"/>
    <property type="match status" value="2"/>
</dbReference>
<dbReference type="SMART" id="SM00233">
    <property type="entry name" value="PH"/>
    <property type="match status" value="2"/>
</dbReference>
<dbReference type="GO" id="GO:0099139">
    <property type="term" value="P:cheating during chimeric sorocarp development"/>
    <property type="evidence" value="ECO:0000315"/>
    <property type="project" value="dictyBase"/>
</dbReference>
<keyword evidence="2" id="KW-0812">Transmembrane</keyword>
<dbReference type="AlphaFoldDB" id="Q54BY9"/>
<dbReference type="InterPro" id="IPR000219">
    <property type="entry name" value="DH_dom"/>
</dbReference>
<feature type="domain" description="DH" evidence="4">
    <location>
        <begin position="286"/>
        <end position="474"/>
    </location>
</feature>
<dbReference type="RefSeq" id="XP_629202.1">
    <property type="nucleotide sequence ID" value="XM_629200.1"/>
</dbReference>
<dbReference type="eggNOG" id="KOG4305">
    <property type="taxonomic scope" value="Eukaryota"/>
</dbReference>
<dbReference type="InterPro" id="IPR011993">
    <property type="entry name" value="PH-like_dom_sf"/>
</dbReference>
<dbReference type="InParanoid" id="Q54BY9"/>
<dbReference type="PaxDb" id="44689-DDB0233318"/>
<dbReference type="dictyBase" id="DDB_G0293340">
    <property type="gene designation" value="gxcKK"/>
</dbReference>
<dbReference type="SUPFAM" id="SSF48065">
    <property type="entry name" value="DBL homology domain (DH-domain)"/>
    <property type="match status" value="1"/>
</dbReference>
<dbReference type="Gene3D" id="2.30.29.30">
    <property type="entry name" value="Pleckstrin-homology domain (PH domain)/Phosphotyrosine-binding domain (PTB)"/>
    <property type="match status" value="2"/>
</dbReference>
<evidence type="ECO:0000313" key="6">
    <source>
        <dbReference type="Proteomes" id="UP000002195"/>
    </source>
</evidence>
<keyword evidence="6" id="KW-1185">Reference proteome</keyword>
<feature type="coiled-coil region" evidence="1">
    <location>
        <begin position="43"/>
        <end position="70"/>
    </location>
</feature>
<dbReference type="Pfam" id="PF00169">
    <property type="entry name" value="PH"/>
    <property type="match status" value="1"/>
</dbReference>
<dbReference type="OMA" id="MYLFNSQ"/>
<feature type="transmembrane region" description="Helical" evidence="2">
    <location>
        <begin position="12"/>
        <end position="31"/>
    </location>
</feature>
<evidence type="ECO:0000256" key="1">
    <source>
        <dbReference type="SAM" id="Coils"/>
    </source>
</evidence>
<dbReference type="InterPro" id="IPR001849">
    <property type="entry name" value="PH_domain"/>
</dbReference>
<dbReference type="GeneID" id="8629161"/>
<dbReference type="CDD" id="cd00821">
    <property type="entry name" value="PH"/>
    <property type="match status" value="1"/>
</dbReference>
<dbReference type="PANTHER" id="PTHR12673:SF78">
    <property type="entry name" value="DH DOMAIN-CONTAINING PROTEIN"/>
    <property type="match status" value="1"/>
</dbReference>
<dbReference type="Proteomes" id="UP000002195">
    <property type="component" value="Unassembled WGS sequence"/>
</dbReference>
<evidence type="ECO:0000313" key="5">
    <source>
        <dbReference type="EMBL" id="EAL60794.1"/>
    </source>
</evidence>
<protein>
    <submittedName>
        <fullName evidence="5">Uncharacterized protein</fullName>
    </submittedName>
</protein>
<evidence type="ECO:0000259" key="4">
    <source>
        <dbReference type="PROSITE" id="PS50010"/>
    </source>
</evidence>
<dbReference type="Gene3D" id="1.20.900.10">
    <property type="entry name" value="Dbl homology (DH) domain"/>
    <property type="match status" value="1"/>
</dbReference>
<dbReference type="STRING" id="44689.Q54BY9"/>
<keyword evidence="2" id="KW-0472">Membrane</keyword>
<feature type="domain" description="PH" evidence="3">
    <location>
        <begin position="79"/>
        <end position="187"/>
    </location>
</feature>
<dbReference type="EMBL" id="AAFI02000201">
    <property type="protein sequence ID" value="EAL60794.1"/>
    <property type="molecule type" value="Genomic_DNA"/>
</dbReference>
<accession>Q54BY9</accession>
<dbReference type="GO" id="GO:0005085">
    <property type="term" value="F:guanyl-nucleotide exchange factor activity"/>
    <property type="evidence" value="ECO:0000318"/>
    <property type="project" value="GO_Central"/>
</dbReference>
<name>Q54BY9_DICDI</name>
<dbReference type="PhylomeDB" id="Q54BY9"/>
<dbReference type="InterPro" id="IPR027417">
    <property type="entry name" value="P-loop_NTPase"/>
</dbReference>
<keyword evidence="2" id="KW-1133">Transmembrane helix</keyword>
<evidence type="ECO:0000256" key="2">
    <source>
        <dbReference type="SAM" id="Phobius"/>
    </source>
</evidence>
<dbReference type="PANTHER" id="PTHR12673">
    <property type="entry name" value="FACIOGENITAL DYSPLASIA PROTEIN"/>
    <property type="match status" value="1"/>
</dbReference>
<dbReference type="KEGG" id="ddi:DDB_G0293340"/>
<evidence type="ECO:0000259" key="3">
    <source>
        <dbReference type="PROSITE" id="PS50003"/>
    </source>
</evidence>
<dbReference type="InterPro" id="IPR035899">
    <property type="entry name" value="DBL_dom_sf"/>
</dbReference>
<dbReference type="SUPFAM" id="SSF50729">
    <property type="entry name" value="PH domain-like"/>
    <property type="match status" value="2"/>
</dbReference>
<organism evidence="5 6">
    <name type="scientific">Dictyostelium discoideum</name>
    <name type="common">Social amoeba</name>
    <dbReference type="NCBI Taxonomy" id="44689"/>
    <lineage>
        <taxon>Eukaryota</taxon>
        <taxon>Amoebozoa</taxon>
        <taxon>Evosea</taxon>
        <taxon>Eumycetozoa</taxon>
        <taxon>Dictyostelia</taxon>
        <taxon>Dictyosteliales</taxon>
        <taxon>Dictyosteliaceae</taxon>
        <taxon>Dictyostelium</taxon>
    </lineage>
</organism>
<dbReference type="PROSITE" id="PS51257">
    <property type="entry name" value="PROKAR_LIPOPROTEIN"/>
    <property type="match status" value="1"/>
</dbReference>
<dbReference type="InterPro" id="IPR051092">
    <property type="entry name" value="FYVE_RhoGEF_PH"/>
</dbReference>
<dbReference type="PROSITE" id="PS50096">
    <property type="entry name" value="IQ"/>
    <property type="match status" value="2"/>
</dbReference>
<comment type="caution">
    <text evidence="5">The sequence shown here is derived from an EMBL/GenBank/DDBJ whole genome shotgun (WGS) entry which is preliminary data.</text>
</comment>
<dbReference type="Gene3D" id="1.20.5.190">
    <property type="match status" value="2"/>
</dbReference>
<dbReference type="GO" id="GO:0005737">
    <property type="term" value="C:cytoplasm"/>
    <property type="evidence" value="ECO:0000318"/>
    <property type="project" value="GO_Central"/>
</dbReference>
<reference evidence="5 6" key="1">
    <citation type="journal article" date="2005" name="Nature">
        <title>The genome of the social amoeba Dictyostelium discoideum.</title>
        <authorList>
            <consortium name="The Dictyostelium discoideum Sequencing Consortium"/>
            <person name="Eichinger L."/>
            <person name="Pachebat J.A."/>
            <person name="Glockner G."/>
            <person name="Rajandream M.A."/>
            <person name="Sucgang R."/>
            <person name="Berriman M."/>
            <person name="Song J."/>
            <person name="Olsen R."/>
            <person name="Szafranski K."/>
            <person name="Xu Q."/>
            <person name="Tunggal B."/>
            <person name="Kummerfeld S."/>
            <person name="Madera M."/>
            <person name="Konfortov B.A."/>
            <person name="Rivero F."/>
            <person name="Bankier A.T."/>
            <person name="Lehmann R."/>
            <person name="Hamlin N."/>
            <person name="Davies R."/>
            <person name="Gaudet P."/>
            <person name="Fey P."/>
            <person name="Pilcher K."/>
            <person name="Chen G."/>
            <person name="Saunders D."/>
            <person name="Sodergren E."/>
            <person name="Davis P."/>
            <person name="Kerhornou A."/>
            <person name="Nie X."/>
            <person name="Hall N."/>
            <person name="Anjard C."/>
            <person name="Hemphill L."/>
            <person name="Bason N."/>
            <person name="Farbrother P."/>
            <person name="Desany B."/>
            <person name="Just E."/>
            <person name="Morio T."/>
            <person name="Rost R."/>
            <person name="Churcher C."/>
            <person name="Cooper J."/>
            <person name="Haydock S."/>
            <person name="van Driessche N."/>
            <person name="Cronin A."/>
            <person name="Goodhead I."/>
            <person name="Muzny D."/>
            <person name="Mourier T."/>
            <person name="Pain A."/>
            <person name="Lu M."/>
            <person name="Harper D."/>
            <person name="Lindsay R."/>
            <person name="Hauser H."/>
            <person name="James K."/>
            <person name="Quiles M."/>
            <person name="Madan Babu M."/>
            <person name="Saito T."/>
            <person name="Buchrieser C."/>
            <person name="Wardroper A."/>
            <person name="Felder M."/>
            <person name="Thangavelu M."/>
            <person name="Johnson D."/>
            <person name="Knights A."/>
            <person name="Loulseged H."/>
            <person name="Mungall K."/>
            <person name="Oliver K."/>
            <person name="Price C."/>
            <person name="Quail M.A."/>
            <person name="Urushihara H."/>
            <person name="Hernandez J."/>
            <person name="Rabbinowitsch E."/>
            <person name="Steffen D."/>
            <person name="Sanders M."/>
            <person name="Ma J."/>
            <person name="Kohara Y."/>
            <person name="Sharp S."/>
            <person name="Simmonds M."/>
            <person name="Spiegler S."/>
            <person name="Tivey A."/>
            <person name="Sugano S."/>
            <person name="White B."/>
            <person name="Walker D."/>
            <person name="Woodward J."/>
            <person name="Winckler T."/>
            <person name="Tanaka Y."/>
            <person name="Shaulsky G."/>
            <person name="Schleicher M."/>
            <person name="Weinstock G."/>
            <person name="Rosenthal A."/>
            <person name="Cox E.C."/>
            <person name="Chisholm R.L."/>
            <person name="Gibbs R."/>
            <person name="Loomis W.F."/>
            <person name="Platzer M."/>
            <person name="Kay R.R."/>
            <person name="Williams J."/>
            <person name="Dear P.H."/>
            <person name="Noegel A.A."/>
            <person name="Barrell B."/>
            <person name="Kuspa A."/>
        </authorList>
    </citation>
    <scope>NUCLEOTIDE SEQUENCE [LARGE SCALE GENOMIC DNA]</scope>
    <source>
        <strain evidence="5 6">AX4</strain>
    </source>
</reference>